<dbReference type="PROSITE" id="PS50016">
    <property type="entry name" value="ZF_PHD_2"/>
    <property type="match status" value="1"/>
</dbReference>
<name>A0A8S1MLK0_PARPR</name>
<proteinExistence type="predicted"/>
<dbReference type="GO" id="GO:0008270">
    <property type="term" value="F:zinc ion binding"/>
    <property type="evidence" value="ECO:0007669"/>
    <property type="project" value="UniProtKB-KW"/>
</dbReference>
<keyword evidence="1" id="KW-0479">Metal-binding</keyword>
<dbReference type="PANTHER" id="PTHR46364">
    <property type="entry name" value="OS08G0421900 PROTEIN"/>
    <property type="match status" value="1"/>
</dbReference>
<protein>
    <recommendedName>
        <fullName evidence="5">PHD-type domain-containing protein</fullName>
    </recommendedName>
</protein>
<reference evidence="6" key="1">
    <citation type="submission" date="2021-01" db="EMBL/GenBank/DDBJ databases">
        <authorList>
            <consortium name="Genoscope - CEA"/>
            <person name="William W."/>
        </authorList>
    </citation>
    <scope>NUCLEOTIDE SEQUENCE</scope>
</reference>
<accession>A0A8S1MLK0</accession>
<organism evidence="6 7">
    <name type="scientific">Paramecium primaurelia</name>
    <dbReference type="NCBI Taxonomy" id="5886"/>
    <lineage>
        <taxon>Eukaryota</taxon>
        <taxon>Sar</taxon>
        <taxon>Alveolata</taxon>
        <taxon>Ciliophora</taxon>
        <taxon>Intramacronucleata</taxon>
        <taxon>Oligohymenophorea</taxon>
        <taxon>Peniculida</taxon>
        <taxon>Parameciidae</taxon>
        <taxon>Paramecium</taxon>
    </lineage>
</organism>
<evidence type="ECO:0000313" key="7">
    <source>
        <dbReference type="Proteomes" id="UP000688137"/>
    </source>
</evidence>
<dbReference type="InterPro" id="IPR001965">
    <property type="entry name" value="Znf_PHD"/>
</dbReference>
<evidence type="ECO:0000256" key="1">
    <source>
        <dbReference type="ARBA" id="ARBA00022723"/>
    </source>
</evidence>
<keyword evidence="2 4" id="KW-0863">Zinc-finger</keyword>
<dbReference type="Pfam" id="PF00628">
    <property type="entry name" value="PHD"/>
    <property type="match status" value="1"/>
</dbReference>
<keyword evidence="3" id="KW-0862">Zinc</keyword>
<dbReference type="SMART" id="SM00249">
    <property type="entry name" value="PHD"/>
    <property type="match status" value="1"/>
</dbReference>
<sequence length="228" mass="27383">MNDLNIYNILNYENYDQLVQLFNENGACQFYSSIYLHSLDITLYKEEPIKYLNKKNQNQFGIIKEIVCLNLKNKNQLPLIKIQVLLTTQFVSQYVNTKIADWLESRELFSCQDTQWICWSDIQGKIILVKHDEIPSYANKKQMVYFMRASFNHYTKQFNPPYDQWQRQYCVCGNPDNHEKRYVQCDICDIWYHMECEGLTQQQCDRLDKNKRLTYSCNSCKIGKKKKR</sequence>
<evidence type="ECO:0000256" key="2">
    <source>
        <dbReference type="ARBA" id="ARBA00022771"/>
    </source>
</evidence>
<evidence type="ECO:0000313" key="6">
    <source>
        <dbReference type="EMBL" id="CAD8079301.1"/>
    </source>
</evidence>
<keyword evidence="7" id="KW-1185">Reference proteome</keyword>
<dbReference type="PROSITE" id="PS01359">
    <property type="entry name" value="ZF_PHD_1"/>
    <property type="match status" value="1"/>
</dbReference>
<comment type="caution">
    <text evidence="6">The sequence shown here is derived from an EMBL/GenBank/DDBJ whole genome shotgun (WGS) entry which is preliminary data.</text>
</comment>
<dbReference type="InterPro" id="IPR019786">
    <property type="entry name" value="Zinc_finger_PHD-type_CS"/>
</dbReference>
<evidence type="ECO:0000256" key="3">
    <source>
        <dbReference type="ARBA" id="ARBA00022833"/>
    </source>
</evidence>
<dbReference type="Proteomes" id="UP000688137">
    <property type="component" value="Unassembled WGS sequence"/>
</dbReference>
<gene>
    <name evidence="6" type="ORF">PPRIM_AZ9-3.1.T0610252</name>
</gene>
<dbReference type="AlphaFoldDB" id="A0A8S1MLK0"/>
<feature type="domain" description="PHD-type" evidence="5">
    <location>
        <begin position="167"/>
        <end position="223"/>
    </location>
</feature>
<dbReference type="InterPro" id="IPR019787">
    <property type="entry name" value="Znf_PHD-finger"/>
</dbReference>
<dbReference type="EMBL" id="CAJJDM010000062">
    <property type="protein sequence ID" value="CAD8079301.1"/>
    <property type="molecule type" value="Genomic_DNA"/>
</dbReference>
<dbReference type="OMA" id="ENGACQF"/>
<evidence type="ECO:0000256" key="4">
    <source>
        <dbReference type="PROSITE-ProRule" id="PRU00146"/>
    </source>
</evidence>
<evidence type="ECO:0000259" key="5">
    <source>
        <dbReference type="PROSITE" id="PS50016"/>
    </source>
</evidence>